<gene>
    <name evidence="2" type="ORF">B0A54_03516</name>
</gene>
<sequence>MDRHAQAADNEFIATATFRLCNKPETIVHHLSLATSPTKTELGVLFALGENGRTSYCTFHEERESCVVGRPLSDLLVIWHPEKIEGSLFCLHMHARQLRLSDEDVRAAERDWHGSGVEAGREAETSVAKGAESVSKKMDKGKGRAKERQSITGGPDDSVTIRLSFMQDEDSVVDPAVWRDVNISVLLSSRVDRLPQLMKAAISKLVTRDKPLFAMLQKGTSNIVTKPSIRFNDSRDCYVDFENGKVMVVTFAGLFSASSEVKPIDVTVELMGNEVETAPERPADAVEPFVCNTNEIFRLGNVRKKTEFTPSKTSDIPHEMIIVGGLDDDMGVRLVAVPIFSVNSLIIGDCYTGVTMIKYKETYDWAEKYADATSLEDLATLVRAHRKDKPNSATQVPLRQNYSFRRFVGSDHGLKMTRWPATGVHLTVRCVNMLPADPNDEDAMIVFPALKHTRYTLEAVDNVDSVKTMIREGIRGRGKDGRTCGRLFEDEMAGKWKMVLWVLPQIDRTATLYRWLEGGAMQFLRLGTSTTGKTDGRLYVEAHILRVERAVGRRAHVADEVEEDPGSLFLP</sequence>
<dbReference type="EMBL" id="NAJP01000010">
    <property type="protein sequence ID" value="TKA45831.1"/>
    <property type="molecule type" value="Genomic_DNA"/>
</dbReference>
<feature type="compositionally biased region" description="Basic and acidic residues" evidence="1">
    <location>
        <begin position="113"/>
        <end position="124"/>
    </location>
</feature>
<proteinExistence type="predicted"/>
<accession>A0A4U0VA94</accession>
<comment type="caution">
    <text evidence="2">The sequence shown here is derived from an EMBL/GenBank/DDBJ whole genome shotgun (WGS) entry which is preliminary data.</text>
</comment>
<dbReference type="Proteomes" id="UP000310066">
    <property type="component" value="Unassembled WGS sequence"/>
</dbReference>
<dbReference type="OrthoDB" id="3818731at2759"/>
<evidence type="ECO:0000313" key="2">
    <source>
        <dbReference type="EMBL" id="TKA45831.1"/>
    </source>
</evidence>
<dbReference type="AlphaFoldDB" id="A0A4U0VA94"/>
<feature type="compositionally biased region" description="Basic and acidic residues" evidence="1">
    <location>
        <begin position="134"/>
        <end position="149"/>
    </location>
</feature>
<reference evidence="2 3" key="1">
    <citation type="submission" date="2017-03" db="EMBL/GenBank/DDBJ databases">
        <title>Genomes of endolithic fungi from Antarctica.</title>
        <authorList>
            <person name="Coleine C."/>
            <person name="Masonjones S."/>
            <person name="Stajich J.E."/>
        </authorList>
    </citation>
    <scope>NUCLEOTIDE SEQUENCE [LARGE SCALE GENOMIC DNA]</scope>
    <source>
        <strain evidence="2 3">CCFEE 5311</strain>
    </source>
</reference>
<protein>
    <submittedName>
        <fullName evidence="2">Uncharacterized protein</fullName>
    </submittedName>
</protein>
<evidence type="ECO:0000256" key="1">
    <source>
        <dbReference type="SAM" id="MobiDB-lite"/>
    </source>
</evidence>
<evidence type="ECO:0000313" key="3">
    <source>
        <dbReference type="Proteomes" id="UP000310066"/>
    </source>
</evidence>
<feature type="region of interest" description="Disordered" evidence="1">
    <location>
        <begin position="113"/>
        <end position="155"/>
    </location>
</feature>
<name>A0A4U0VA94_9PEZI</name>
<organism evidence="2 3">
    <name type="scientific">Friedmanniomyces endolithicus</name>
    <dbReference type="NCBI Taxonomy" id="329885"/>
    <lineage>
        <taxon>Eukaryota</taxon>
        <taxon>Fungi</taxon>
        <taxon>Dikarya</taxon>
        <taxon>Ascomycota</taxon>
        <taxon>Pezizomycotina</taxon>
        <taxon>Dothideomycetes</taxon>
        <taxon>Dothideomycetidae</taxon>
        <taxon>Mycosphaerellales</taxon>
        <taxon>Teratosphaeriaceae</taxon>
        <taxon>Friedmanniomyces</taxon>
    </lineage>
</organism>